<evidence type="ECO:0000256" key="9">
    <source>
        <dbReference type="ARBA" id="ARBA00023136"/>
    </source>
</evidence>
<reference evidence="12 13" key="1">
    <citation type="submission" date="2020-01" db="EMBL/GenBank/DDBJ databases">
        <title>Genome analysis.</title>
        <authorList>
            <person name="Wu S."/>
            <person name="Wang G."/>
        </authorList>
    </citation>
    <scope>NUCLEOTIDE SEQUENCE [LARGE SCALE GENOMIC DNA]</scope>
    <source>
        <strain evidence="12 13">SYL130</strain>
    </source>
</reference>
<comment type="caution">
    <text evidence="12">The sequence shown here is derived from an EMBL/GenBank/DDBJ whole genome shotgun (WGS) entry which is preliminary data.</text>
</comment>
<dbReference type="PROSITE" id="PS51257">
    <property type="entry name" value="PROKAR_LIPOPROTEIN"/>
    <property type="match status" value="1"/>
</dbReference>
<dbReference type="SUPFAM" id="SSF74653">
    <property type="entry name" value="TolA/TonB C-terminal domain"/>
    <property type="match status" value="1"/>
</dbReference>
<evidence type="ECO:0000256" key="7">
    <source>
        <dbReference type="ARBA" id="ARBA00022927"/>
    </source>
</evidence>
<evidence type="ECO:0000256" key="8">
    <source>
        <dbReference type="ARBA" id="ARBA00022989"/>
    </source>
</evidence>
<organism evidence="12 13">
    <name type="scientific">Sediminibacterium roseum</name>
    <dbReference type="NCBI Taxonomy" id="1978412"/>
    <lineage>
        <taxon>Bacteria</taxon>
        <taxon>Pseudomonadati</taxon>
        <taxon>Bacteroidota</taxon>
        <taxon>Chitinophagia</taxon>
        <taxon>Chitinophagales</taxon>
        <taxon>Chitinophagaceae</taxon>
        <taxon>Sediminibacterium</taxon>
    </lineage>
</organism>
<evidence type="ECO:0000256" key="6">
    <source>
        <dbReference type="ARBA" id="ARBA00022692"/>
    </source>
</evidence>
<accession>A0ABW9ZUE3</accession>
<keyword evidence="4" id="KW-1003">Cell membrane</keyword>
<keyword evidence="9" id="KW-0472">Membrane</keyword>
<dbReference type="RefSeq" id="WP_161818409.1">
    <property type="nucleotide sequence ID" value="NZ_JAACJS010000012.1"/>
</dbReference>
<dbReference type="Pfam" id="PF03544">
    <property type="entry name" value="TonB_C"/>
    <property type="match status" value="1"/>
</dbReference>
<sequence length="217" mass="24080">MKKIKMSALSIWMMGALTSVVFMTSCKSKDYKDADATTDSLQAQMRADSITRQEAVKVDSLSNANTPVVSNLPGTAKPNPAKRRGKGSIIYQVDKDYETRYNRIPIQVNNEGIYSRAEVRPSFPGGEKALAKFIQDNIVYPENAIEEGVEGRVEVMFAVDENGRVYTPVVTGDRAGYGLDEEATRVVSKMPTWNPGQIKGRNVKSYYTLPITFQINP</sequence>
<dbReference type="NCBIfam" id="TIGR01352">
    <property type="entry name" value="tonB_Cterm"/>
    <property type="match status" value="1"/>
</dbReference>
<evidence type="ECO:0000256" key="4">
    <source>
        <dbReference type="ARBA" id="ARBA00022475"/>
    </source>
</evidence>
<dbReference type="Gene3D" id="3.30.1150.10">
    <property type="match status" value="1"/>
</dbReference>
<keyword evidence="6" id="KW-0812">Transmembrane</keyword>
<evidence type="ECO:0000256" key="10">
    <source>
        <dbReference type="SAM" id="SignalP"/>
    </source>
</evidence>
<keyword evidence="10" id="KW-0732">Signal</keyword>
<feature type="chain" id="PRO_5045578348" evidence="10">
    <location>
        <begin position="19"/>
        <end position="217"/>
    </location>
</feature>
<protein>
    <submittedName>
        <fullName evidence="12">Energy transducer TonB</fullName>
    </submittedName>
</protein>
<dbReference type="Proteomes" id="UP000753802">
    <property type="component" value="Unassembled WGS sequence"/>
</dbReference>
<comment type="subcellular location">
    <subcellularLocation>
        <location evidence="1">Cell inner membrane</location>
        <topology evidence="1">Single-pass membrane protein</topology>
        <orientation evidence="1">Periplasmic side</orientation>
    </subcellularLocation>
</comment>
<evidence type="ECO:0000256" key="3">
    <source>
        <dbReference type="ARBA" id="ARBA00022448"/>
    </source>
</evidence>
<name>A0ABW9ZUE3_9BACT</name>
<evidence type="ECO:0000259" key="11">
    <source>
        <dbReference type="PROSITE" id="PS52015"/>
    </source>
</evidence>
<evidence type="ECO:0000313" key="12">
    <source>
        <dbReference type="EMBL" id="NCI50100.1"/>
    </source>
</evidence>
<dbReference type="PANTHER" id="PTHR33446">
    <property type="entry name" value="PROTEIN TONB-RELATED"/>
    <property type="match status" value="1"/>
</dbReference>
<evidence type="ECO:0000256" key="2">
    <source>
        <dbReference type="ARBA" id="ARBA00006555"/>
    </source>
</evidence>
<keyword evidence="7" id="KW-0653">Protein transport</keyword>
<gene>
    <name evidence="12" type="ORF">GWC95_09215</name>
</gene>
<proteinExistence type="inferred from homology"/>
<dbReference type="PANTHER" id="PTHR33446:SF2">
    <property type="entry name" value="PROTEIN TONB"/>
    <property type="match status" value="1"/>
</dbReference>
<dbReference type="InterPro" id="IPR006260">
    <property type="entry name" value="TonB/TolA_C"/>
</dbReference>
<dbReference type="InterPro" id="IPR037682">
    <property type="entry name" value="TonB_C"/>
</dbReference>
<feature type="signal peptide" evidence="10">
    <location>
        <begin position="1"/>
        <end position="18"/>
    </location>
</feature>
<evidence type="ECO:0000313" key="13">
    <source>
        <dbReference type="Proteomes" id="UP000753802"/>
    </source>
</evidence>
<keyword evidence="3" id="KW-0813">Transport</keyword>
<feature type="domain" description="TonB C-terminal" evidence="11">
    <location>
        <begin position="125"/>
        <end position="217"/>
    </location>
</feature>
<keyword evidence="5" id="KW-0997">Cell inner membrane</keyword>
<evidence type="ECO:0000256" key="1">
    <source>
        <dbReference type="ARBA" id="ARBA00004383"/>
    </source>
</evidence>
<dbReference type="PROSITE" id="PS52015">
    <property type="entry name" value="TONB_CTD"/>
    <property type="match status" value="1"/>
</dbReference>
<keyword evidence="13" id="KW-1185">Reference proteome</keyword>
<dbReference type="InterPro" id="IPR051045">
    <property type="entry name" value="TonB-dependent_transducer"/>
</dbReference>
<comment type="similarity">
    <text evidence="2">Belongs to the TonB family.</text>
</comment>
<dbReference type="EMBL" id="JAACJS010000012">
    <property type="protein sequence ID" value="NCI50100.1"/>
    <property type="molecule type" value="Genomic_DNA"/>
</dbReference>
<keyword evidence="8" id="KW-1133">Transmembrane helix</keyword>
<evidence type="ECO:0000256" key="5">
    <source>
        <dbReference type="ARBA" id="ARBA00022519"/>
    </source>
</evidence>